<evidence type="ECO:0000313" key="7">
    <source>
        <dbReference type="Proteomes" id="UP001375240"/>
    </source>
</evidence>
<evidence type="ECO:0000256" key="1">
    <source>
        <dbReference type="ARBA" id="ARBA00022741"/>
    </source>
</evidence>
<dbReference type="GO" id="GO:0004683">
    <property type="term" value="F:calcium/calmodulin-dependent protein kinase activity"/>
    <property type="evidence" value="ECO:0007669"/>
    <property type="project" value="TreeGrafter"/>
</dbReference>
<dbReference type="PROSITE" id="PS00108">
    <property type="entry name" value="PROTEIN_KINASE_ST"/>
    <property type="match status" value="1"/>
</dbReference>
<feature type="region of interest" description="Disordered" evidence="4">
    <location>
        <begin position="636"/>
        <end position="669"/>
    </location>
</feature>
<dbReference type="PROSITE" id="PS50011">
    <property type="entry name" value="PROTEIN_KINASE_DOM"/>
    <property type="match status" value="1"/>
</dbReference>
<dbReference type="InterPro" id="IPR000719">
    <property type="entry name" value="Prot_kinase_dom"/>
</dbReference>
<gene>
    <name evidence="6" type="ORF">TWF696_005936</name>
</gene>
<feature type="domain" description="Protein kinase" evidence="5">
    <location>
        <begin position="103"/>
        <end position="401"/>
    </location>
</feature>
<keyword evidence="2 3" id="KW-0067">ATP-binding</keyword>
<dbReference type="InterPro" id="IPR008271">
    <property type="entry name" value="Ser/Thr_kinase_AS"/>
</dbReference>
<dbReference type="InterPro" id="IPR011009">
    <property type="entry name" value="Kinase-like_dom_sf"/>
</dbReference>
<comment type="caution">
    <text evidence="6">The sequence shown here is derived from an EMBL/GenBank/DDBJ whole genome shotgun (WGS) entry which is preliminary data.</text>
</comment>
<dbReference type="Gene3D" id="1.10.510.10">
    <property type="entry name" value="Transferase(Phosphotransferase) domain 1"/>
    <property type="match status" value="1"/>
</dbReference>
<evidence type="ECO:0000259" key="5">
    <source>
        <dbReference type="PROSITE" id="PS50011"/>
    </source>
</evidence>
<evidence type="ECO:0000256" key="4">
    <source>
        <dbReference type="SAM" id="MobiDB-lite"/>
    </source>
</evidence>
<dbReference type="SMART" id="SM00220">
    <property type="entry name" value="S_TKc"/>
    <property type="match status" value="1"/>
</dbReference>
<evidence type="ECO:0000256" key="2">
    <source>
        <dbReference type="ARBA" id="ARBA00022840"/>
    </source>
</evidence>
<proteinExistence type="predicted"/>
<reference evidence="6 7" key="1">
    <citation type="submission" date="2019-10" db="EMBL/GenBank/DDBJ databases">
        <authorList>
            <person name="Palmer J.M."/>
        </authorList>
    </citation>
    <scope>NUCLEOTIDE SEQUENCE [LARGE SCALE GENOMIC DNA]</scope>
    <source>
        <strain evidence="6 7">TWF696</strain>
    </source>
</reference>
<dbReference type="GO" id="GO:0005524">
    <property type="term" value="F:ATP binding"/>
    <property type="evidence" value="ECO:0007669"/>
    <property type="project" value="UniProtKB-UniRule"/>
</dbReference>
<organism evidence="6 7">
    <name type="scientific">Orbilia brochopaga</name>
    <dbReference type="NCBI Taxonomy" id="3140254"/>
    <lineage>
        <taxon>Eukaryota</taxon>
        <taxon>Fungi</taxon>
        <taxon>Dikarya</taxon>
        <taxon>Ascomycota</taxon>
        <taxon>Pezizomycotina</taxon>
        <taxon>Orbiliomycetes</taxon>
        <taxon>Orbiliales</taxon>
        <taxon>Orbiliaceae</taxon>
        <taxon>Orbilia</taxon>
    </lineage>
</organism>
<feature type="binding site" evidence="3">
    <location>
        <position position="131"/>
    </location>
    <ligand>
        <name>ATP</name>
        <dbReference type="ChEBI" id="CHEBI:30616"/>
    </ligand>
</feature>
<feature type="region of interest" description="Disordered" evidence="4">
    <location>
        <begin position="534"/>
        <end position="553"/>
    </location>
</feature>
<dbReference type="Gene3D" id="3.30.200.20">
    <property type="entry name" value="Phosphorylase Kinase, domain 1"/>
    <property type="match status" value="1"/>
</dbReference>
<dbReference type="GO" id="GO:0005737">
    <property type="term" value="C:cytoplasm"/>
    <property type="evidence" value="ECO:0007669"/>
    <property type="project" value="TreeGrafter"/>
</dbReference>
<keyword evidence="1 3" id="KW-0547">Nucleotide-binding</keyword>
<evidence type="ECO:0000313" key="6">
    <source>
        <dbReference type="EMBL" id="KAK6349658.1"/>
    </source>
</evidence>
<dbReference type="FunFam" id="1.10.510.10:FF:000995">
    <property type="entry name" value="BcCMK3, calcium/calmodulin-dependent protein kinase"/>
    <property type="match status" value="1"/>
</dbReference>
<dbReference type="FunFam" id="3.30.200.20:FF:000447">
    <property type="entry name" value="Calcium/calmodulin dependent protein kinase"/>
    <property type="match status" value="1"/>
</dbReference>
<name>A0AAV9UVA9_9PEZI</name>
<dbReference type="AlphaFoldDB" id="A0AAV9UVA9"/>
<dbReference type="Pfam" id="PF00069">
    <property type="entry name" value="Pkinase"/>
    <property type="match status" value="1"/>
</dbReference>
<sequence length="669" mass="74992">MEPNHALKHATTAPLPIDDAALSVNTMPTEQVSGFDSATESGQSTPTTGRPPVHRHMSSPATLFRSPTRHHKRTHSTPRRTVKETLDASMQYNENDDRRINQYIIKQEIGRGSFGSVHLATDQEGVDFALKEFSKSRLRKQIKSNLMRHGPHLVAARGGRLNVPMHRRKGSDLASEGEAANPLYLIRGEIAVMKKLNHENLVNLIEVLDDPDGDSLYMVLEMCAKGVIMKVGIGENATPFAENDCRYWFRDLMLGIEYLHAQGIIHRDIKPDNLLLNHTNCLKIVDFGVSEMFDKDAAMKTSKSAGSPAFLPPEMCTVGHTEYDGRAADIWSMGVCLYCFYYGRLPFDHDSIMELYEAIREEEVQYTDDTPEELLDLFKRLFQKDPAKRITMDELRVHPWITNNGKDKLLSKEENVSDIVEPPTEDEIKNAITKSIRNVIAAVKAASMFKKLVLKRRHERMLAAETLGSQYIDSAEVLSSSPTALTPPLLPLNFRSKTMEPENRSATQGTVTGLGLQLEPQRFDLKAVSQALPKREDSGISVDSSSSLPPPYLQLSEATPVADKETMSIWQDLLKEAVVEPRRQDSYEDKTERPYLNIGDSEHPAGNFITRSPAPTDLPIYETAYQDDVARIKREQGREATVYSNRRVDDAKSGSGSGSKWDKLKLTTT</sequence>
<dbReference type="InterPro" id="IPR017441">
    <property type="entry name" value="Protein_kinase_ATP_BS"/>
</dbReference>
<dbReference type="SUPFAM" id="SSF56112">
    <property type="entry name" value="Protein kinase-like (PK-like)"/>
    <property type="match status" value="1"/>
</dbReference>
<dbReference type="GO" id="GO:0035556">
    <property type="term" value="P:intracellular signal transduction"/>
    <property type="evidence" value="ECO:0007669"/>
    <property type="project" value="TreeGrafter"/>
</dbReference>
<keyword evidence="7" id="KW-1185">Reference proteome</keyword>
<evidence type="ECO:0000256" key="3">
    <source>
        <dbReference type="PROSITE-ProRule" id="PRU10141"/>
    </source>
</evidence>
<dbReference type="PROSITE" id="PS00107">
    <property type="entry name" value="PROTEIN_KINASE_ATP"/>
    <property type="match status" value="1"/>
</dbReference>
<dbReference type="CDD" id="cd14008">
    <property type="entry name" value="STKc_LKB1_CaMKK"/>
    <property type="match status" value="1"/>
</dbReference>
<dbReference type="Proteomes" id="UP001375240">
    <property type="component" value="Unassembled WGS sequence"/>
</dbReference>
<dbReference type="EMBL" id="JAVHNQ010000004">
    <property type="protein sequence ID" value="KAK6349658.1"/>
    <property type="molecule type" value="Genomic_DNA"/>
</dbReference>
<dbReference type="PANTHER" id="PTHR24346:SF77">
    <property type="entry name" value="SERINE THREONINE PROTEIN KINASE"/>
    <property type="match status" value="1"/>
</dbReference>
<feature type="compositionally biased region" description="Basic residues" evidence="4">
    <location>
        <begin position="67"/>
        <end position="80"/>
    </location>
</feature>
<feature type="compositionally biased region" description="Polar residues" evidence="4">
    <location>
        <begin position="31"/>
        <end position="48"/>
    </location>
</feature>
<feature type="compositionally biased region" description="Basic and acidic residues" evidence="4">
    <location>
        <begin position="660"/>
        <end position="669"/>
    </location>
</feature>
<dbReference type="PANTHER" id="PTHR24346">
    <property type="entry name" value="MAP/MICROTUBULE AFFINITY-REGULATING KINASE"/>
    <property type="match status" value="1"/>
</dbReference>
<protein>
    <recommendedName>
        <fullName evidence="5">Protein kinase domain-containing protein</fullName>
    </recommendedName>
</protein>
<feature type="region of interest" description="Disordered" evidence="4">
    <location>
        <begin position="31"/>
        <end position="84"/>
    </location>
</feature>
<accession>A0AAV9UVA9</accession>
<dbReference type="GO" id="GO:0005516">
    <property type="term" value="F:calmodulin binding"/>
    <property type="evidence" value="ECO:0007669"/>
    <property type="project" value="TreeGrafter"/>
</dbReference>